<dbReference type="EMBL" id="JTDV01000011">
    <property type="protein sequence ID" value="KJD31968.1"/>
    <property type="molecule type" value="Genomic_DNA"/>
</dbReference>
<dbReference type="Pfam" id="PF22016">
    <property type="entry name" value="DUF6933"/>
    <property type="match status" value="1"/>
</dbReference>
<dbReference type="STRING" id="1382798.PK35_12540"/>
<evidence type="ECO:0000313" key="3">
    <source>
        <dbReference type="Proteomes" id="UP000032361"/>
    </source>
</evidence>
<dbReference type="OrthoDB" id="822841at2"/>
<evidence type="ECO:0000313" key="2">
    <source>
        <dbReference type="EMBL" id="KJD31968.1"/>
    </source>
</evidence>
<name>A0A0D7VZV0_9FLAO</name>
<proteinExistence type="predicted"/>
<dbReference type="PATRIC" id="fig|1382798.3.peg.1065"/>
<accession>A0A0D7VZV0</accession>
<organism evidence="2 3">
    <name type="scientific">Neotamlana nanhaiensis</name>
    <dbReference type="NCBI Taxonomy" id="1382798"/>
    <lineage>
        <taxon>Bacteria</taxon>
        <taxon>Pseudomonadati</taxon>
        <taxon>Bacteroidota</taxon>
        <taxon>Flavobacteriia</taxon>
        <taxon>Flavobacteriales</taxon>
        <taxon>Flavobacteriaceae</taxon>
        <taxon>Neotamlana</taxon>
    </lineage>
</organism>
<reference evidence="2 3" key="1">
    <citation type="journal article" date="2015" name="Antonie Van Leeuwenhoek">
        <title>Tamlana nanhaiensis sp. nov., isolated from surface seawater collected from the South China Sea.</title>
        <authorList>
            <person name="Liu X."/>
            <person name="Lai Q."/>
            <person name="Du Y."/>
            <person name="Li G."/>
            <person name="Sun F."/>
            <person name="Shao Z."/>
        </authorList>
    </citation>
    <scope>NUCLEOTIDE SEQUENCE [LARGE SCALE GENOMIC DNA]</scope>
    <source>
        <strain evidence="2 3">FHC16</strain>
    </source>
</reference>
<sequence>MTHIFASKKLEKLLQPIITENSLHIERDFGDWYASYLSIAKKKCLVFVNSKTFYTVIIPKFLVKDRNNLNALLIQNLYNQFLIEGYDIDLDTVIDLVGKTHFHPTNNNRRLIGILNHYIGKLNYLKYDYATFNNIVIHEMAQKLNLEPFKQLHWKTPQEAMKALLISIQ</sequence>
<feature type="domain" description="DUF6933" evidence="1">
    <location>
        <begin position="3"/>
        <end position="160"/>
    </location>
</feature>
<gene>
    <name evidence="2" type="ORF">PK35_12540</name>
</gene>
<keyword evidence="3" id="KW-1185">Reference proteome</keyword>
<protein>
    <recommendedName>
        <fullName evidence="1">DUF6933 domain-containing protein</fullName>
    </recommendedName>
</protein>
<dbReference type="RefSeq" id="WP_044626907.1">
    <property type="nucleotide sequence ID" value="NZ_JTDV01000011.1"/>
</dbReference>
<evidence type="ECO:0000259" key="1">
    <source>
        <dbReference type="Pfam" id="PF22016"/>
    </source>
</evidence>
<dbReference type="Proteomes" id="UP000032361">
    <property type="component" value="Unassembled WGS sequence"/>
</dbReference>
<dbReference type="InterPro" id="IPR053864">
    <property type="entry name" value="DUF6933"/>
</dbReference>
<comment type="caution">
    <text evidence="2">The sequence shown here is derived from an EMBL/GenBank/DDBJ whole genome shotgun (WGS) entry which is preliminary data.</text>
</comment>
<dbReference type="AlphaFoldDB" id="A0A0D7VZV0"/>